<dbReference type="InterPro" id="IPR033985">
    <property type="entry name" value="SusD-like_N"/>
</dbReference>
<dbReference type="CDD" id="cd08977">
    <property type="entry name" value="SusD"/>
    <property type="match status" value="1"/>
</dbReference>
<dbReference type="Gene3D" id="1.25.40.900">
    <property type="match status" value="1"/>
</dbReference>
<organism evidence="7">
    <name type="scientific">bioreactor metagenome</name>
    <dbReference type="NCBI Taxonomy" id="1076179"/>
    <lineage>
        <taxon>unclassified sequences</taxon>
        <taxon>metagenomes</taxon>
        <taxon>ecological metagenomes</taxon>
    </lineage>
</organism>
<comment type="subcellular location">
    <subcellularLocation>
        <location evidence="1">Cell outer membrane</location>
    </subcellularLocation>
</comment>
<feature type="domain" description="SusD-like N-terminal" evidence="6">
    <location>
        <begin position="26"/>
        <end position="235"/>
    </location>
</feature>
<dbReference type="GO" id="GO:0009279">
    <property type="term" value="C:cell outer membrane"/>
    <property type="evidence" value="ECO:0007669"/>
    <property type="project" value="UniProtKB-SubCell"/>
</dbReference>
<evidence type="ECO:0000313" key="7">
    <source>
        <dbReference type="EMBL" id="MPL99390.1"/>
    </source>
</evidence>
<accession>A0A644W7D8</accession>
<evidence type="ECO:0008006" key="8">
    <source>
        <dbReference type="Google" id="ProtNLM"/>
    </source>
</evidence>
<proteinExistence type="predicted"/>
<evidence type="ECO:0000256" key="4">
    <source>
        <dbReference type="ARBA" id="ARBA00023237"/>
    </source>
</evidence>
<evidence type="ECO:0000256" key="3">
    <source>
        <dbReference type="ARBA" id="ARBA00023136"/>
    </source>
</evidence>
<dbReference type="EMBL" id="VSSQ01000663">
    <property type="protein sequence ID" value="MPL99390.1"/>
    <property type="molecule type" value="Genomic_DNA"/>
</dbReference>
<dbReference type="AlphaFoldDB" id="A0A644W7D8"/>
<dbReference type="InterPro" id="IPR012944">
    <property type="entry name" value="SusD_RagB_dom"/>
</dbReference>
<evidence type="ECO:0000256" key="1">
    <source>
        <dbReference type="ARBA" id="ARBA00004442"/>
    </source>
</evidence>
<dbReference type="SUPFAM" id="SSF48452">
    <property type="entry name" value="TPR-like"/>
    <property type="match status" value="1"/>
</dbReference>
<dbReference type="Pfam" id="PF14322">
    <property type="entry name" value="SusD-like_3"/>
    <property type="match status" value="1"/>
</dbReference>
<sequence length="489" mass="54616">MMIMKNKIKQLILIPLVILTLGSCQDFLDTRPTNVVVAETAMKTIYDAGVAVNGLYVDMKYSDYYGTLMQLMGDQRGDNIQPRVMSTGWVQIYTFGYESESSTYFEIWKKCYQTIMRCNTLIANIGNLNATTASDIAKKNDFMGQALAVRALVYFDLARLYGYPYMKDNGASLGAVLITEILAPSNSKLPRSTVAQTYTQVLQDLTTALPLLSKSKNTGHFNYWAAKLLQARVFLYKGEWDNAHNAAKEVIDQSPYALASRDQYINYWKETGAPETLLELFVSAQSNIDADGGYASYWHNLWHGAPSAGASLIPTVAWINLIEADPADIRAQFVRYDSQYDKPKAWLNKFPGNGGTNFRLNNPKLLRLSEAYLIAAEGALKGSAGATAASNYLDVIRKRANPAVTKVTATDDLIQIERRKEFIGEGHRFFDQMRLGKSITRLDGDGHNFAQSAGCPGTIDWNFNKIVLPISHTERKIYPELQQNPGYTE</sequence>
<evidence type="ECO:0000259" key="5">
    <source>
        <dbReference type="Pfam" id="PF07980"/>
    </source>
</evidence>
<dbReference type="InterPro" id="IPR011990">
    <property type="entry name" value="TPR-like_helical_dom_sf"/>
</dbReference>
<name>A0A644W7D8_9ZZZZ</name>
<dbReference type="Pfam" id="PF07980">
    <property type="entry name" value="SusD_RagB"/>
    <property type="match status" value="1"/>
</dbReference>
<keyword evidence="3" id="KW-0472">Membrane</keyword>
<keyword evidence="2" id="KW-0732">Signal</keyword>
<evidence type="ECO:0000256" key="2">
    <source>
        <dbReference type="ARBA" id="ARBA00022729"/>
    </source>
</evidence>
<protein>
    <recommendedName>
        <fullName evidence="8">SusD-like protein</fullName>
    </recommendedName>
</protein>
<evidence type="ECO:0000259" key="6">
    <source>
        <dbReference type="Pfam" id="PF14322"/>
    </source>
</evidence>
<feature type="domain" description="RagB/SusD" evidence="5">
    <location>
        <begin position="349"/>
        <end position="487"/>
    </location>
</feature>
<keyword evidence="4" id="KW-0998">Cell outer membrane</keyword>
<reference evidence="7" key="1">
    <citation type="submission" date="2019-08" db="EMBL/GenBank/DDBJ databases">
        <authorList>
            <person name="Kucharzyk K."/>
            <person name="Murdoch R.W."/>
            <person name="Higgins S."/>
            <person name="Loffler F."/>
        </authorList>
    </citation>
    <scope>NUCLEOTIDE SEQUENCE</scope>
</reference>
<dbReference type="PROSITE" id="PS51257">
    <property type="entry name" value="PROKAR_LIPOPROTEIN"/>
    <property type="match status" value="1"/>
</dbReference>
<gene>
    <name evidence="7" type="ORF">SDC9_45608</name>
</gene>
<dbReference type="Gene3D" id="2.20.20.130">
    <property type="match status" value="1"/>
</dbReference>
<dbReference type="Gene3D" id="1.25.40.390">
    <property type="match status" value="1"/>
</dbReference>
<comment type="caution">
    <text evidence="7">The sequence shown here is derived from an EMBL/GenBank/DDBJ whole genome shotgun (WGS) entry which is preliminary data.</text>
</comment>